<evidence type="ECO:0000313" key="1">
    <source>
        <dbReference type="EMBL" id="KIK31425.1"/>
    </source>
</evidence>
<dbReference type="InParanoid" id="A0A0C9Z1Q1"/>
<protein>
    <submittedName>
        <fullName evidence="1">Uncharacterized protein</fullName>
    </submittedName>
</protein>
<dbReference type="Proteomes" id="UP000054485">
    <property type="component" value="Unassembled WGS sequence"/>
</dbReference>
<feature type="non-terminal residue" evidence="1">
    <location>
        <position position="1"/>
    </location>
</feature>
<dbReference type="InterPro" id="IPR011990">
    <property type="entry name" value="TPR-like_helical_dom_sf"/>
</dbReference>
<keyword evidence="2" id="KW-1185">Reference proteome</keyword>
<dbReference type="EMBL" id="KN837013">
    <property type="protein sequence ID" value="KIK31425.1"/>
    <property type="molecule type" value="Genomic_DNA"/>
</dbReference>
<proteinExistence type="predicted"/>
<feature type="non-terminal residue" evidence="1">
    <location>
        <position position="100"/>
    </location>
</feature>
<name>A0A0C9Z1Q1_9AGAM</name>
<reference evidence="1 2" key="1">
    <citation type="submission" date="2014-04" db="EMBL/GenBank/DDBJ databases">
        <authorList>
            <consortium name="DOE Joint Genome Institute"/>
            <person name="Kuo A."/>
            <person name="Ruytinx J."/>
            <person name="Rineau F."/>
            <person name="Colpaert J."/>
            <person name="Kohler A."/>
            <person name="Nagy L.G."/>
            <person name="Floudas D."/>
            <person name="Copeland A."/>
            <person name="Barry K.W."/>
            <person name="Cichocki N."/>
            <person name="Veneault-Fourrey C."/>
            <person name="LaButti K."/>
            <person name="Lindquist E.A."/>
            <person name="Lipzen A."/>
            <person name="Lundell T."/>
            <person name="Morin E."/>
            <person name="Murat C."/>
            <person name="Sun H."/>
            <person name="Tunlid A."/>
            <person name="Henrissat B."/>
            <person name="Grigoriev I.V."/>
            <person name="Hibbett D.S."/>
            <person name="Martin F."/>
            <person name="Nordberg H.P."/>
            <person name="Cantor M.N."/>
            <person name="Hua S.X."/>
        </authorList>
    </citation>
    <scope>NUCLEOTIDE SEQUENCE [LARGE SCALE GENOMIC DNA]</scope>
    <source>
        <strain evidence="1 2">UH-Slu-Lm8-n1</strain>
    </source>
</reference>
<dbReference type="OrthoDB" id="3259646at2759"/>
<evidence type="ECO:0000313" key="2">
    <source>
        <dbReference type="Proteomes" id="UP000054485"/>
    </source>
</evidence>
<sequence>HRLLARYRRMQNSTDLDRSINHFEHALDICPMDHPCRSAALSNLANVKFVSCQAEGRHFDLDIPISLFYDALDLRPIGHPDRPVTLFHLAIALLSHFAKR</sequence>
<gene>
    <name evidence="1" type="ORF">CY34DRAFT_59162</name>
</gene>
<dbReference type="AlphaFoldDB" id="A0A0C9Z1Q1"/>
<dbReference type="STRING" id="930992.A0A0C9Z1Q1"/>
<dbReference type="Gene3D" id="1.25.40.10">
    <property type="entry name" value="Tetratricopeptide repeat domain"/>
    <property type="match status" value="1"/>
</dbReference>
<dbReference type="HOGENOM" id="CLU_001305_4_4_1"/>
<reference evidence="2" key="2">
    <citation type="submission" date="2015-01" db="EMBL/GenBank/DDBJ databases">
        <title>Evolutionary Origins and Diversification of the Mycorrhizal Mutualists.</title>
        <authorList>
            <consortium name="DOE Joint Genome Institute"/>
            <consortium name="Mycorrhizal Genomics Consortium"/>
            <person name="Kohler A."/>
            <person name="Kuo A."/>
            <person name="Nagy L.G."/>
            <person name="Floudas D."/>
            <person name="Copeland A."/>
            <person name="Barry K.W."/>
            <person name="Cichocki N."/>
            <person name="Veneault-Fourrey C."/>
            <person name="LaButti K."/>
            <person name="Lindquist E.A."/>
            <person name="Lipzen A."/>
            <person name="Lundell T."/>
            <person name="Morin E."/>
            <person name="Murat C."/>
            <person name="Riley R."/>
            <person name="Ohm R."/>
            <person name="Sun H."/>
            <person name="Tunlid A."/>
            <person name="Henrissat B."/>
            <person name="Grigoriev I.V."/>
            <person name="Hibbett D.S."/>
            <person name="Martin F."/>
        </authorList>
    </citation>
    <scope>NUCLEOTIDE SEQUENCE [LARGE SCALE GENOMIC DNA]</scope>
    <source>
        <strain evidence="2">UH-Slu-Lm8-n1</strain>
    </source>
</reference>
<accession>A0A0C9Z1Q1</accession>
<organism evidence="1 2">
    <name type="scientific">Suillus luteus UH-Slu-Lm8-n1</name>
    <dbReference type="NCBI Taxonomy" id="930992"/>
    <lineage>
        <taxon>Eukaryota</taxon>
        <taxon>Fungi</taxon>
        <taxon>Dikarya</taxon>
        <taxon>Basidiomycota</taxon>
        <taxon>Agaricomycotina</taxon>
        <taxon>Agaricomycetes</taxon>
        <taxon>Agaricomycetidae</taxon>
        <taxon>Boletales</taxon>
        <taxon>Suillineae</taxon>
        <taxon>Suillaceae</taxon>
        <taxon>Suillus</taxon>
    </lineage>
</organism>